<evidence type="ECO:0000313" key="7">
    <source>
        <dbReference type="EMBL" id="CAL1548246.1"/>
    </source>
</evidence>
<dbReference type="GO" id="GO:0016020">
    <property type="term" value="C:membrane"/>
    <property type="evidence" value="ECO:0007669"/>
    <property type="project" value="UniProtKB-SubCell"/>
</dbReference>
<accession>A0AAV2IPL7</accession>
<organism evidence="7 8">
    <name type="scientific">Lymnaea stagnalis</name>
    <name type="common">Great pond snail</name>
    <name type="synonym">Helix stagnalis</name>
    <dbReference type="NCBI Taxonomy" id="6523"/>
    <lineage>
        <taxon>Eukaryota</taxon>
        <taxon>Metazoa</taxon>
        <taxon>Spiralia</taxon>
        <taxon>Lophotrochozoa</taxon>
        <taxon>Mollusca</taxon>
        <taxon>Gastropoda</taxon>
        <taxon>Heterobranchia</taxon>
        <taxon>Euthyneura</taxon>
        <taxon>Panpulmonata</taxon>
        <taxon>Hygrophila</taxon>
        <taxon>Lymnaeoidea</taxon>
        <taxon>Lymnaeidae</taxon>
        <taxon>Lymnaea</taxon>
    </lineage>
</organism>
<keyword evidence="4 5" id="KW-0472">Membrane</keyword>
<reference evidence="7 8" key="1">
    <citation type="submission" date="2024-04" db="EMBL/GenBank/DDBJ databases">
        <authorList>
            <consortium name="Genoscope - CEA"/>
            <person name="William W."/>
        </authorList>
    </citation>
    <scope>NUCLEOTIDE SEQUENCE [LARGE SCALE GENOMIC DNA]</scope>
</reference>
<feature type="domain" description="ABC-2 type transporter transmembrane" evidence="6">
    <location>
        <begin position="13"/>
        <end position="126"/>
    </location>
</feature>
<dbReference type="PANTHER" id="PTHR19229">
    <property type="entry name" value="ATP-BINDING CASSETTE TRANSPORTER SUBFAMILY A ABCA"/>
    <property type="match status" value="1"/>
</dbReference>
<keyword evidence="2 5" id="KW-0812">Transmembrane</keyword>
<dbReference type="AlphaFoldDB" id="A0AAV2IPL7"/>
<feature type="transmembrane region" description="Helical" evidence="5">
    <location>
        <begin position="46"/>
        <end position="73"/>
    </location>
</feature>
<protein>
    <recommendedName>
        <fullName evidence="6">ABC-2 type transporter transmembrane domain-containing protein</fullName>
    </recommendedName>
</protein>
<evidence type="ECO:0000256" key="1">
    <source>
        <dbReference type="ARBA" id="ARBA00004141"/>
    </source>
</evidence>
<evidence type="ECO:0000256" key="3">
    <source>
        <dbReference type="ARBA" id="ARBA00022989"/>
    </source>
</evidence>
<evidence type="ECO:0000313" key="8">
    <source>
        <dbReference type="Proteomes" id="UP001497497"/>
    </source>
</evidence>
<comment type="caution">
    <text evidence="7">The sequence shown here is derived from an EMBL/GenBank/DDBJ whole genome shotgun (WGS) entry which is preliminary data.</text>
</comment>
<dbReference type="Proteomes" id="UP001497497">
    <property type="component" value="Unassembled WGS sequence"/>
</dbReference>
<feature type="non-terminal residue" evidence="7">
    <location>
        <position position="140"/>
    </location>
</feature>
<dbReference type="InterPro" id="IPR026082">
    <property type="entry name" value="ABCA"/>
</dbReference>
<dbReference type="GO" id="GO:0140359">
    <property type="term" value="F:ABC-type transporter activity"/>
    <property type="evidence" value="ECO:0007669"/>
    <property type="project" value="InterPro"/>
</dbReference>
<dbReference type="GO" id="GO:0005319">
    <property type="term" value="F:lipid transporter activity"/>
    <property type="evidence" value="ECO:0007669"/>
    <property type="project" value="TreeGrafter"/>
</dbReference>
<evidence type="ECO:0000256" key="4">
    <source>
        <dbReference type="ARBA" id="ARBA00023136"/>
    </source>
</evidence>
<evidence type="ECO:0000256" key="2">
    <source>
        <dbReference type="ARBA" id="ARBA00022692"/>
    </source>
</evidence>
<keyword evidence="8" id="KW-1185">Reference proteome</keyword>
<feature type="transmembrane region" description="Helical" evidence="5">
    <location>
        <begin position="115"/>
        <end position="133"/>
    </location>
</feature>
<evidence type="ECO:0000256" key="5">
    <source>
        <dbReference type="SAM" id="Phobius"/>
    </source>
</evidence>
<name>A0AAV2IPL7_LYMST</name>
<dbReference type="InterPro" id="IPR013525">
    <property type="entry name" value="ABC2_TM"/>
</dbReference>
<evidence type="ECO:0000259" key="6">
    <source>
        <dbReference type="Pfam" id="PF12698"/>
    </source>
</evidence>
<dbReference type="EMBL" id="CAXITT010001235">
    <property type="protein sequence ID" value="CAL1548246.1"/>
    <property type="molecule type" value="Genomic_DNA"/>
</dbReference>
<dbReference type="PANTHER" id="PTHR19229:SF250">
    <property type="entry name" value="ABC TRANSPORTER DOMAIN-CONTAINING PROTEIN-RELATED"/>
    <property type="match status" value="1"/>
</dbReference>
<gene>
    <name evidence="7" type="ORF">GSLYS_00021563001</name>
</gene>
<keyword evidence="3 5" id="KW-1133">Transmembrane helix</keyword>
<sequence length="140" mass="16320">MDRMDWFDFYDMFIFLAVTGCEALVHEKEAKLKESMSLMGMTKYAYWSAWFTLSFIWICILIAGTAVLLFTPLFGEDILLMANPFLVVLLMLVLAVDIHFFSLLLSCFAQNVNDVSTIFIMNYLFFWLSRSLYRRINSTA</sequence>
<proteinExistence type="predicted"/>
<dbReference type="Pfam" id="PF12698">
    <property type="entry name" value="ABC2_membrane_3"/>
    <property type="match status" value="1"/>
</dbReference>
<comment type="subcellular location">
    <subcellularLocation>
        <location evidence="1">Membrane</location>
        <topology evidence="1">Multi-pass membrane protein</topology>
    </subcellularLocation>
</comment>
<feature type="transmembrane region" description="Helical" evidence="5">
    <location>
        <begin position="85"/>
        <end position="108"/>
    </location>
</feature>